<dbReference type="NCBIfam" id="TIGR00254">
    <property type="entry name" value="GGDEF"/>
    <property type="match status" value="1"/>
</dbReference>
<keyword evidence="5" id="KW-1185">Reference proteome</keyword>
<dbReference type="PROSITE" id="PS50887">
    <property type="entry name" value="GGDEF"/>
    <property type="match status" value="1"/>
</dbReference>
<evidence type="ECO:0000313" key="4">
    <source>
        <dbReference type="EMBL" id="TQV72312.1"/>
    </source>
</evidence>
<dbReference type="InterPro" id="IPR029016">
    <property type="entry name" value="GAF-like_dom_sf"/>
</dbReference>
<gene>
    <name evidence="4" type="ORF">FLL45_19025</name>
</gene>
<dbReference type="SMART" id="SM00065">
    <property type="entry name" value="GAF"/>
    <property type="match status" value="2"/>
</dbReference>
<dbReference type="Pfam" id="PF00989">
    <property type="entry name" value="PAS"/>
    <property type="match status" value="1"/>
</dbReference>
<dbReference type="SUPFAM" id="SSF141868">
    <property type="entry name" value="EAL domain-like"/>
    <property type="match status" value="1"/>
</dbReference>
<feature type="domain" description="EAL" evidence="2">
    <location>
        <begin position="657"/>
        <end position="910"/>
    </location>
</feature>
<dbReference type="AlphaFoldDB" id="A0A545T563"/>
<proteinExistence type="predicted"/>
<name>A0A545T563_9GAMM</name>
<dbReference type="CDD" id="cd01948">
    <property type="entry name" value="EAL"/>
    <property type="match status" value="1"/>
</dbReference>
<dbReference type="SUPFAM" id="SSF55781">
    <property type="entry name" value="GAF domain-like"/>
    <property type="match status" value="2"/>
</dbReference>
<dbReference type="EMBL" id="VIKR01000005">
    <property type="protein sequence ID" value="TQV72312.1"/>
    <property type="molecule type" value="Genomic_DNA"/>
</dbReference>
<dbReference type="InterPro" id="IPR000160">
    <property type="entry name" value="GGDEF_dom"/>
</dbReference>
<dbReference type="SMART" id="SM00267">
    <property type="entry name" value="GGDEF"/>
    <property type="match status" value="1"/>
</dbReference>
<evidence type="ECO:0000259" key="2">
    <source>
        <dbReference type="PROSITE" id="PS50883"/>
    </source>
</evidence>
<organism evidence="4 5">
    <name type="scientific">Aliikangiella marina</name>
    <dbReference type="NCBI Taxonomy" id="1712262"/>
    <lineage>
        <taxon>Bacteria</taxon>
        <taxon>Pseudomonadati</taxon>
        <taxon>Pseudomonadota</taxon>
        <taxon>Gammaproteobacteria</taxon>
        <taxon>Oceanospirillales</taxon>
        <taxon>Pleioneaceae</taxon>
        <taxon>Aliikangiella</taxon>
    </lineage>
</organism>
<dbReference type="InterPro" id="IPR013767">
    <property type="entry name" value="PAS_fold"/>
</dbReference>
<evidence type="ECO:0000259" key="1">
    <source>
        <dbReference type="PROSITE" id="PS50112"/>
    </source>
</evidence>
<dbReference type="InterPro" id="IPR029787">
    <property type="entry name" value="Nucleotide_cyclase"/>
</dbReference>
<comment type="caution">
    <text evidence="4">The sequence shown here is derived from an EMBL/GenBank/DDBJ whole genome shotgun (WGS) entry which is preliminary data.</text>
</comment>
<evidence type="ECO:0000259" key="3">
    <source>
        <dbReference type="PROSITE" id="PS50887"/>
    </source>
</evidence>
<feature type="domain" description="PAS" evidence="1">
    <location>
        <begin position="189"/>
        <end position="251"/>
    </location>
</feature>
<dbReference type="PANTHER" id="PTHR44757">
    <property type="entry name" value="DIGUANYLATE CYCLASE DGCP"/>
    <property type="match status" value="1"/>
</dbReference>
<dbReference type="PROSITE" id="PS50112">
    <property type="entry name" value="PAS"/>
    <property type="match status" value="1"/>
</dbReference>
<dbReference type="InterPro" id="IPR043128">
    <property type="entry name" value="Rev_trsase/Diguanyl_cyclase"/>
</dbReference>
<dbReference type="RefSeq" id="WP_142943642.1">
    <property type="nucleotide sequence ID" value="NZ_VIKR01000005.1"/>
</dbReference>
<dbReference type="InterPro" id="IPR003018">
    <property type="entry name" value="GAF"/>
</dbReference>
<dbReference type="InterPro" id="IPR035965">
    <property type="entry name" value="PAS-like_dom_sf"/>
</dbReference>
<dbReference type="SUPFAM" id="SSF55073">
    <property type="entry name" value="Nucleotide cyclase"/>
    <property type="match status" value="1"/>
</dbReference>
<sequence>MHEINSDSPSAKYTQSEFEKVLKNLLHSTAGRLEEDFLQGIAKELSASLGLDAVLITEANPEGSALVSTVVVYSGDEVHENFDIHAPQTLIERVLENQIVVVKKDLPIAFPEDNVLIESGAQACIALPLKDSNERVIGALIALSLKSFENTDLTSSVLQLFAFRIASELERQRINAILRNEVVINQTQLDSVPALMFMVDMKGKFLRWNQYFVSKFGYSLEQMERESLFMVVHKTDHKRIELELKAILEEGFGSVFLNGVTIEGELVPMLATAESTVYKGEKVIVGVALDMTEQQSVERNLLRSQGRLARKNSQLSLINALVEKLHASHSVKHIAEEVVALLHTIQISSSIGFSVLDESGQNLVVTASSNISDNFIKARGTFPLKESGSPTSLAVASQRLELFPDVCNDSRIDQAIRDIFAKEGIWGLVVLPLIYKQEILGSISIGYKPDAHLPPDELEFYQTICSSIALALSNAKQYQRLESLATKDNLTQLPNRNAFNQDCPAALERIKLSDRHVGVVLVDLDRFKEINDTLDHQIGDKLLKLIGPRLSAVIKDPDSQIYRLGGDEFLLLIGNKADAQQVVNIAQKVEQLIAQPFVVDGLNLEISSSIGVATTHGAAQSSSEMLRCAELAMYRAKSDGGGTVLYSPELDANTNQRFVIMAEMAEAIRNDDLVLHFQPKFDLRTNQIIGSEALVRWQHKRYGLLPPAKFIPQVELTQLINPLTFWVMKTAMIQLQSWKKQGISVTMAINLSTRNLTDEGFIEQVDRLMEQYHIEPNELEFEVTETALMNNLEQAKQQLSKFSERGIQCALDDYGTGYSSLTYIKKLPLDTLKIDRSFISQMLEDKDDHIIAKSTINLAHSLGLQVIAEGVEDEKTLQALADQGCDFIQGYHISEPIDGESFSKLYWQRQG</sequence>
<dbReference type="NCBIfam" id="TIGR00229">
    <property type="entry name" value="sensory_box"/>
    <property type="match status" value="1"/>
</dbReference>
<dbReference type="CDD" id="cd00130">
    <property type="entry name" value="PAS"/>
    <property type="match status" value="1"/>
</dbReference>
<feature type="domain" description="GGDEF" evidence="3">
    <location>
        <begin position="515"/>
        <end position="649"/>
    </location>
</feature>
<dbReference type="InterPro" id="IPR000014">
    <property type="entry name" value="PAS"/>
</dbReference>
<dbReference type="Pfam" id="PF00990">
    <property type="entry name" value="GGDEF"/>
    <property type="match status" value="1"/>
</dbReference>
<dbReference type="PANTHER" id="PTHR44757:SF2">
    <property type="entry name" value="BIOFILM ARCHITECTURE MAINTENANCE PROTEIN MBAA"/>
    <property type="match status" value="1"/>
</dbReference>
<dbReference type="Gene3D" id="3.20.20.450">
    <property type="entry name" value="EAL domain"/>
    <property type="match status" value="1"/>
</dbReference>
<dbReference type="Pfam" id="PF00563">
    <property type="entry name" value="EAL"/>
    <property type="match status" value="1"/>
</dbReference>
<protein>
    <submittedName>
        <fullName evidence="4">EAL domain-containing protein</fullName>
    </submittedName>
</protein>
<dbReference type="Proteomes" id="UP000317839">
    <property type="component" value="Unassembled WGS sequence"/>
</dbReference>
<accession>A0A545T563</accession>
<dbReference type="Gene3D" id="3.30.70.270">
    <property type="match status" value="1"/>
</dbReference>
<dbReference type="GO" id="GO:0006355">
    <property type="term" value="P:regulation of DNA-templated transcription"/>
    <property type="evidence" value="ECO:0007669"/>
    <property type="project" value="InterPro"/>
</dbReference>
<dbReference type="InterPro" id="IPR035919">
    <property type="entry name" value="EAL_sf"/>
</dbReference>
<dbReference type="Gene3D" id="3.30.450.20">
    <property type="entry name" value="PAS domain"/>
    <property type="match status" value="1"/>
</dbReference>
<dbReference type="InterPro" id="IPR052155">
    <property type="entry name" value="Biofilm_reg_signaling"/>
</dbReference>
<dbReference type="Gene3D" id="3.30.450.40">
    <property type="match status" value="2"/>
</dbReference>
<dbReference type="OrthoDB" id="9787514at2"/>
<dbReference type="SMART" id="SM00052">
    <property type="entry name" value="EAL"/>
    <property type="match status" value="1"/>
</dbReference>
<evidence type="ECO:0000313" key="5">
    <source>
        <dbReference type="Proteomes" id="UP000317839"/>
    </source>
</evidence>
<dbReference type="SMART" id="SM00091">
    <property type="entry name" value="PAS"/>
    <property type="match status" value="1"/>
</dbReference>
<dbReference type="SUPFAM" id="SSF55785">
    <property type="entry name" value="PYP-like sensor domain (PAS domain)"/>
    <property type="match status" value="1"/>
</dbReference>
<dbReference type="PROSITE" id="PS50883">
    <property type="entry name" value="EAL"/>
    <property type="match status" value="1"/>
</dbReference>
<dbReference type="Pfam" id="PF01590">
    <property type="entry name" value="GAF"/>
    <property type="match status" value="1"/>
</dbReference>
<dbReference type="InterPro" id="IPR001633">
    <property type="entry name" value="EAL_dom"/>
</dbReference>
<reference evidence="4 5" key="1">
    <citation type="submission" date="2019-06" db="EMBL/GenBank/DDBJ databases">
        <title>Draft genome of Aliikangiella marina GYP-15.</title>
        <authorList>
            <person name="Wang G."/>
        </authorList>
    </citation>
    <scope>NUCLEOTIDE SEQUENCE [LARGE SCALE GENOMIC DNA]</scope>
    <source>
        <strain evidence="4 5">GYP-15</strain>
    </source>
</reference>
<dbReference type="Pfam" id="PF13185">
    <property type="entry name" value="GAF_2"/>
    <property type="match status" value="1"/>
</dbReference>
<dbReference type="CDD" id="cd01949">
    <property type="entry name" value="GGDEF"/>
    <property type="match status" value="1"/>
</dbReference>